<dbReference type="Gene3D" id="1.10.3090.10">
    <property type="entry name" value="cca-adding enzyme, domain 2"/>
    <property type="match status" value="1"/>
</dbReference>
<accession>A0ABM8Z3D5</accession>
<dbReference type="RefSeq" id="WP_230095832.1">
    <property type="nucleotide sequence ID" value="NZ_CAKKNS010000001.1"/>
</dbReference>
<proteinExistence type="inferred from homology"/>
<dbReference type="Gene3D" id="1.20.58.560">
    <property type="match status" value="1"/>
</dbReference>
<evidence type="ECO:0000256" key="1">
    <source>
        <dbReference type="ARBA" id="ARBA00001946"/>
    </source>
</evidence>
<comment type="caution">
    <text evidence="15">The sequence shown here is derived from an EMBL/GenBank/DDBJ whole genome shotgun (WGS) entry which is preliminary data.</text>
</comment>
<dbReference type="PANTHER" id="PTHR46173">
    <property type="entry name" value="CCA TRNA NUCLEOTIDYLTRANSFERASE 1, MITOCHONDRIAL"/>
    <property type="match status" value="1"/>
</dbReference>
<evidence type="ECO:0000256" key="10">
    <source>
        <dbReference type="ARBA" id="ARBA00022884"/>
    </source>
</evidence>
<dbReference type="Pfam" id="PF01743">
    <property type="entry name" value="PolyA_pol"/>
    <property type="match status" value="1"/>
</dbReference>
<feature type="binding site" evidence="11">
    <location>
        <position position="116"/>
    </location>
    <ligand>
        <name>ATP</name>
        <dbReference type="ChEBI" id="CHEBI:30616"/>
    </ligand>
</feature>
<evidence type="ECO:0000256" key="5">
    <source>
        <dbReference type="ARBA" id="ARBA00022723"/>
    </source>
</evidence>
<dbReference type="HAMAP" id="MF_01263">
    <property type="entry name" value="CCA_bact_type3"/>
    <property type="match status" value="1"/>
</dbReference>
<feature type="binding site" evidence="11">
    <location>
        <position position="116"/>
    </location>
    <ligand>
        <name>CTP</name>
        <dbReference type="ChEBI" id="CHEBI:37563"/>
    </ligand>
</feature>
<evidence type="ECO:0000256" key="9">
    <source>
        <dbReference type="ARBA" id="ARBA00022842"/>
    </source>
</evidence>
<comment type="function">
    <text evidence="11">Catalyzes the addition and repair of the essential 3'-terminal CCA sequence in tRNAs without using a nucleic acid template. Adds these three nucleotides in the order of C, C, and A to the tRNA nucleotide-73, using CTP and ATP as substrates and producing inorganic pyrophosphate. tRNA 3'-terminal CCA addition is required both for tRNA processing and repair. Also involved in tRNA surveillance by mediating tandem CCA addition to generate a CCACCA at the 3' terminus of unstable tRNAs. While stable tRNAs receive only 3'-terminal CCA, unstable tRNAs are marked with CCACCA and rapidly degraded.</text>
</comment>
<feature type="binding site" evidence="11">
    <location>
        <position position="32"/>
    </location>
    <ligand>
        <name>CTP</name>
        <dbReference type="ChEBI" id="CHEBI:37563"/>
    </ligand>
</feature>
<protein>
    <recommendedName>
        <fullName evidence="11">CCA-adding enzyme</fullName>
        <ecNumber evidence="11">2.7.7.72</ecNumber>
    </recommendedName>
    <alternativeName>
        <fullName evidence="11">CCA tRNA nucleotidyltransferase</fullName>
    </alternativeName>
    <alternativeName>
        <fullName evidence="11">tRNA CCA-pyrophosphorylase</fullName>
    </alternativeName>
    <alternativeName>
        <fullName evidence="11">tRNA adenylyl-/cytidylyl- transferase</fullName>
    </alternativeName>
    <alternativeName>
        <fullName evidence="11">tRNA nucleotidyltransferase</fullName>
    </alternativeName>
    <alternativeName>
        <fullName evidence="11">tRNA-NT</fullName>
    </alternativeName>
</protein>
<keyword evidence="10 11" id="KW-0694">RNA-binding</keyword>
<dbReference type="SUPFAM" id="SSF81891">
    <property type="entry name" value="Poly A polymerase C-terminal region-like"/>
    <property type="match status" value="1"/>
</dbReference>
<feature type="binding site" evidence="11">
    <location>
        <position position="168"/>
    </location>
    <ligand>
        <name>ATP</name>
        <dbReference type="ChEBI" id="CHEBI:30616"/>
    </ligand>
</feature>
<evidence type="ECO:0000256" key="4">
    <source>
        <dbReference type="ARBA" id="ARBA00022695"/>
    </source>
</evidence>
<feature type="domain" description="tRNA nucleotidyltransferase/poly(A) polymerase RNA and SrmB- binding" evidence="13">
    <location>
        <begin position="174"/>
        <end position="232"/>
    </location>
</feature>
<dbReference type="NCBIfam" id="NF009814">
    <property type="entry name" value="PRK13299.1"/>
    <property type="match status" value="1"/>
</dbReference>
<keyword evidence="4 11" id="KW-0548">Nucleotidyltransferase</keyword>
<evidence type="ECO:0000256" key="8">
    <source>
        <dbReference type="ARBA" id="ARBA00022840"/>
    </source>
</evidence>
<dbReference type="PANTHER" id="PTHR46173:SF1">
    <property type="entry name" value="CCA TRNA NUCLEOTIDYLTRANSFERASE 1, MITOCHONDRIAL"/>
    <property type="match status" value="1"/>
</dbReference>
<evidence type="ECO:0000256" key="11">
    <source>
        <dbReference type="HAMAP-Rule" id="MF_01263"/>
    </source>
</evidence>
<evidence type="ECO:0000259" key="14">
    <source>
        <dbReference type="Pfam" id="PF13735"/>
    </source>
</evidence>
<dbReference type="InterPro" id="IPR032810">
    <property type="entry name" value="CCA-adding_enz_C"/>
</dbReference>
<comment type="cofactor">
    <cofactor evidence="1 11">
        <name>Mg(2+)</name>
        <dbReference type="ChEBI" id="CHEBI:18420"/>
    </cofactor>
</comment>
<comment type="subunit">
    <text evidence="11">Homodimer.</text>
</comment>
<evidence type="ECO:0000256" key="2">
    <source>
        <dbReference type="ARBA" id="ARBA00022679"/>
    </source>
</evidence>
<evidence type="ECO:0000256" key="7">
    <source>
        <dbReference type="ARBA" id="ARBA00022800"/>
    </source>
</evidence>
<name>A0ABM8Z3D5_9LACO</name>
<dbReference type="CDD" id="cd05398">
    <property type="entry name" value="NT_ClassII-CCAase"/>
    <property type="match status" value="1"/>
</dbReference>
<dbReference type="EMBL" id="CAKKNS010000001">
    <property type="protein sequence ID" value="CAH0415749.1"/>
    <property type="molecule type" value="Genomic_DNA"/>
</dbReference>
<keyword evidence="2 11" id="KW-0808">Transferase</keyword>
<keyword evidence="5 11" id="KW-0479">Metal-binding</keyword>
<feature type="binding site" evidence="11">
    <location>
        <position position="165"/>
    </location>
    <ligand>
        <name>CTP</name>
        <dbReference type="ChEBI" id="CHEBI:37563"/>
    </ligand>
</feature>
<comment type="catalytic activity">
    <reaction evidence="11">
        <text>a tRNA with a 3' CCA end + 2 CTP + ATP = a tRNA with a 3' CCACCA end + 3 diphosphate</text>
        <dbReference type="Rhea" id="RHEA:76235"/>
        <dbReference type="Rhea" id="RHEA-COMP:10468"/>
        <dbReference type="Rhea" id="RHEA-COMP:18655"/>
        <dbReference type="ChEBI" id="CHEBI:30616"/>
        <dbReference type="ChEBI" id="CHEBI:33019"/>
        <dbReference type="ChEBI" id="CHEBI:37563"/>
        <dbReference type="ChEBI" id="CHEBI:83071"/>
        <dbReference type="ChEBI" id="CHEBI:195187"/>
    </reaction>
</comment>
<dbReference type="Gene3D" id="1.10.246.80">
    <property type="match status" value="1"/>
</dbReference>
<comment type="similarity">
    <text evidence="11">Belongs to the tRNA nucleotidyltransferase/poly(A) polymerase family. Bacterial CCA-adding enzyme type 3 subfamily.</text>
</comment>
<evidence type="ECO:0000256" key="3">
    <source>
        <dbReference type="ARBA" id="ARBA00022694"/>
    </source>
</evidence>
<dbReference type="InterPro" id="IPR043519">
    <property type="entry name" value="NT_sf"/>
</dbReference>
<keyword evidence="7 11" id="KW-0692">RNA repair</keyword>
<feature type="binding site" evidence="11">
    <location>
        <position position="159"/>
    </location>
    <ligand>
        <name>CTP</name>
        <dbReference type="ChEBI" id="CHEBI:37563"/>
    </ligand>
</feature>
<organism evidence="15 16">
    <name type="scientific">Periweissella fabaria</name>
    <dbReference type="NCBI Taxonomy" id="546157"/>
    <lineage>
        <taxon>Bacteria</taxon>
        <taxon>Bacillati</taxon>
        <taxon>Bacillota</taxon>
        <taxon>Bacilli</taxon>
        <taxon>Lactobacillales</taxon>
        <taxon>Lactobacillaceae</taxon>
        <taxon>Periweissella</taxon>
    </lineage>
</organism>
<evidence type="ECO:0000313" key="16">
    <source>
        <dbReference type="Proteomes" id="UP000789707"/>
    </source>
</evidence>
<dbReference type="GO" id="GO:0004810">
    <property type="term" value="F:CCA tRNA nucleotidyltransferase activity"/>
    <property type="evidence" value="ECO:0007669"/>
    <property type="project" value="UniProtKB-EC"/>
</dbReference>
<feature type="binding site" evidence="11">
    <location>
        <position position="168"/>
    </location>
    <ligand>
        <name>CTP</name>
        <dbReference type="ChEBI" id="CHEBI:37563"/>
    </ligand>
</feature>
<dbReference type="Proteomes" id="UP000789707">
    <property type="component" value="Unassembled WGS sequence"/>
</dbReference>
<feature type="binding site" evidence="11">
    <location>
        <position position="35"/>
    </location>
    <ligand>
        <name>ATP</name>
        <dbReference type="ChEBI" id="CHEBI:30616"/>
    </ligand>
</feature>
<keyword evidence="3 11" id="KW-0819">tRNA processing</keyword>
<feature type="binding site" evidence="11">
    <location>
        <position position="159"/>
    </location>
    <ligand>
        <name>ATP</name>
        <dbReference type="ChEBI" id="CHEBI:30616"/>
    </ligand>
</feature>
<sequence>MKIANLPQEFTAALPILETITTAGFEAYFVGGSVRDMLLGKAIHDVDIATSAYPSEIKALFNKTVDTGIEHGTVMILDHGNGYETTTFRTETGYTDFRRPDSVNFVRDLAEDLKRRDFTINALAMRADGEIVDLFNGLEDLDNHIIRAVGDPVERFHEDALRMMRALRFSAQLGFVIEDTTNTAMQAEAHLLVNIAVERINVELSKLMLGKAAGEGLLGFAQSGLFNYVPNIDMGRELDIVAAGLKLQGQTLSDDATAWTYLIDQLGLSEGDAAGFLKAWKHSNDFSKQVKTAYHFIQLYRQQTTITAWELYQVGTALPIAIAVLKLNFSSFDGDKYLTAYHSLAITNKRQLAIDGQQLIATGVVKPGPKMGKILADIEHAVVIGKLKNHLSDLLAYAEMLQSKGE</sequence>
<evidence type="ECO:0000256" key="6">
    <source>
        <dbReference type="ARBA" id="ARBA00022741"/>
    </source>
</evidence>
<dbReference type="InterPro" id="IPR050264">
    <property type="entry name" value="Bact_CCA-adding_enz_type3_sf"/>
</dbReference>
<feature type="domain" description="CCA-adding enzyme C-terminal" evidence="14">
    <location>
        <begin position="251"/>
        <end position="397"/>
    </location>
</feature>
<comment type="catalytic activity">
    <reaction evidence="11">
        <text>a tRNA precursor + 2 CTP + ATP = a tRNA with a 3' CCA end + 3 diphosphate</text>
        <dbReference type="Rhea" id="RHEA:14433"/>
        <dbReference type="Rhea" id="RHEA-COMP:10465"/>
        <dbReference type="Rhea" id="RHEA-COMP:10468"/>
        <dbReference type="ChEBI" id="CHEBI:30616"/>
        <dbReference type="ChEBI" id="CHEBI:33019"/>
        <dbReference type="ChEBI" id="CHEBI:37563"/>
        <dbReference type="ChEBI" id="CHEBI:74896"/>
        <dbReference type="ChEBI" id="CHEBI:83071"/>
        <dbReference type="EC" id="2.7.7.72"/>
    </reaction>
</comment>
<keyword evidence="9 11" id="KW-0460">Magnesium</keyword>
<dbReference type="Pfam" id="PF12627">
    <property type="entry name" value="PolyA_pol_RNAbd"/>
    <property type="match status" value="1"/>
</dbReference>
<dbReference type="SUPFAM" id="SSF81301">
    <property type="entry name" value="Nucleotidyltransferase"/>
    <property type="match status" value="1"/>
</dbReference>
<dbReference type="Gene3D" id="3.30.460.10">
    <property type="entry name" value="Beta Polymerase, domain 2"/>
    <property type="match status" value="1"/>
</dbReference>
<keyword evidence="16" id="KW-1185">Reference proteome</keyword>
<feature type="binding site" evidence="11">
    <location>
        <position position="165"/>
    </location>
    <ligand>
        <name>ATP</name>
        <dbReference type="ChEBI" id="CHEBI:30616"/>
    </ligand>
</feature>
<reference evidence="15 16" key="1">
    <citation type="submission" date="2021-11" db="EMBL/GenBank/DDBJ databases">
        <authorList>
            <person name="Depoorter E."/>
        </authorList>
    </citation>
    <scope>NUCLEOTIDE SEQUENCE [LARGE SCALE GENOMIC DNA]</scope>
    <source>
        <strain evidence="15 16">LMG 24289</strain>
    </source>
</reference>
<gene>
    <name evidence="11 15" type="primary">cca</name>
    <name evidence="15" type="ORF">WFA24289_00046</name>
</gene>
<keyword evidence="6 11" id="KW-0547">Nucleotide-binding</keyword>
<feature type="binding site" evidence="11">
    <location>
        <position position="32"/>
    </location>
    <ligand>
        <name>ATP</name>
        <dbReference type="ChEBI" id="CHEBI:30616"/>
    </ligand>
</feature>
<dbReference type="Pfam" id="PF13735">
    <property type="entry name" value="tRNA_NucTran2_2"/>
    <property type="match status" value="1"/>
</dbReference>
<dbReference type="InterPro" id="IPR002646">
    <property type="entry name" value="PolA_pol_head_dom"/>
</dbReference>
<feature type="binding site" evidence="11">
    <location>
        <position position="45"/>
    </location>
    <ligand>
        <name>Mg(2+)</name>
        <dbReference type="ChEBI" id="CHEBI:18420"/>
    </ligand>
</feature>
<feature type="binding site" evidence="11">
    <location>
        <position position="162"/>
    </location>
    <ligand>
        <name>CTP</name>
        <dbReference type="ChEBI" id="CHEBI:37563"/>
    </ligand>
</feature>
<feature type="binding site" evidence="11">
    <location>
        <position position="162"/>
    </location>
    <ligand>
        <name>ATP</name>
        <dbReference type="ChEBI" id="CHEBI:30616"/>
    </ligand>
</feature>
<dbReference type="EC" id="2.7.7.72" evidence="11"/>
<keyword evidence="8 11" id="KW-0067">ATP-binding</keyword>
<evidence type="ECO:0000259" key="13">
    <source>
        <dbReference type="Pfam" id="PF12627"/>
    </source>
</evidence>
<feature type="domain" description="Poly A polymerase head" evidence="12">
    <location>
        <begin position="27"/>
        <end position="147"/>
    </location>
</feature>
<comment type="miscellaneous">
    <text evidence="11">A single active site specifically recognizes both ATP and CTP and is responsible for their addition.</text>
</comment>
<dbReference type="InterPro" id="IPR023068">
    <property type="entry name" value="CCA-adding_enz_firmicutes"/>
</dbReference>
<evidence type="ECO:0000313" key="15">
    <source>
        <dbReference type="EMBL" id="CAH0415749.1"/>
    </source>
</evidence>
<evidence type="ECO:0000259" key="12">
    <source>
        <dbReference type="Pfam" id="PF01743"/>
    </source>
</evidence>
<feature type="binding site" evidence="11">
    <location>
        <position position="47"/>
    </location>
    <ligand>
        <name>Mg(2+)</name>
        <dbReference type="ChEBI" id="CHEBI:18420"/>
    </ligand>
</feature>
<dbReference type="InterPro" id="IPR032828">
    <property type="entry name" value="PolyA_RNA-bd"/>
</dbReference>
<feature type="binding site" evidence="11">
    <location>
        <position position="35"/>
    </location>
    <ligand>
        <name>CTP</name>
        <dbReference type="ChEBI" id="CHEBI:37563"/>
    </ligand>
</feature>